<dbReference type="EMBL" id="BAAAMY010000005">
    <property type="protein sequence ID" value="GAA1922936.1"/>
    <property type="molecule type" value="Genomic_DNA"/>
</dbReference>
<name>A0ABP5AVI0_9ACTN</name>
<accession>A0ABP5AVI0</accession>
<feature type="transmembrane region" description="Helical" evidence="2">
    <location>
        <begin position="103"/>
        <end position="132"/>
    </location>
</feature>
<evidence type="ECO:0000313" key="3">
    <source>
        <dbReference type="EMBL" id="GAA1922936.1"/>
    </source>
</evidence>
<feature type="compositionally biased region" description="Pro residues" evidence="1">
    <location>
        <begin position="175"/>
        <end position="187"/>
    </location>
</feature>
<organism evidence="3 4">
    <name type="scientific">Nocardioides lentus</name>
    <dbReference type="NCBI Taxonomy" id="338077"/>
    <lineage>
        <taxon>Bacteria</taxon>
        <taxon>Bacillati</taxon>
        <taxon>Actinomycetota</taxon>
        <taxon>Actinomycetes</taxon>
        <taxon>Propionibacteriales</taxon>
        <taxon>Nocardioidaceae</taxon>
        <taxon>Nocardioides</taxon>
    </lineage>
</organism>
<feature type="transmembrane region" description="Helical" evidence="2">
    <location>
        <begin position="68"/>
        <end position="91"/>
    </location>
</feature>
<feature type="transmembrane region" description="Helical" evidence="2">
    <location>
        <begin position="255"/>
        <end position="279"/>
    </location>
</feature>
<evidence type="ECO:0000256" key="1">
    <source>
        <dbReference type="SAM" id="MobiDB-lite"/>
    </source>
</evidence>
<evidence type="ECO:0008006" key="5">
    <source>
        <dbReference type="Google" id="ProtNLM"/>
    </source>
</evidence>
<feature type="transmembrane region" description="Helical" evidence="2">
    <location>
        <begin position="344"/>
        <end position="360"/>
    </location>
</feature>
<protein>
    <recommendedName>
        <fullName evidence="5">DUF4064 domain-containing protein</fullName>
    </recommendedName>
</protein>
<feature type="region of interest" description="Disordered" evidence="1">
    <location>
        <begin position="141"/>
        <end position="246"/>
    </location>
</feature>
<keyword evidence="2" id="KW-0472">Membrane</keyword>
<keyword evidence="4" id="KW-1185">Reference proteome</keyword>
<keyword evidence="2" id="KW-0812">Transmembrane</keyword>
<keyword evidence="2" id="KW-1133">Transmembrane helix</keyword>
<feature type="transmembrane region" description="Helical" evidence="2">
    <location>
        <begin position="14"/>
        <end position="34"/>
    </location>
</feature>
<gene>
    <name evidence="3" type="ORF">GCM10009737_25610</name>
</gene>
<dbReference type="Proteomes" id="UP001501612">
    <property type="component" value="Unassembled WGS sequence"/>
</dbReference>
<sequence length="396" mass="39764">MSATTDQRPTQATLGGWLVISGSVFLVMSLFTTVSTLRSLETRRSIEEVLSTPPGSDLGLGVADVTSILHALALVAGGCAAAMAVLGVYALRRQKQARLALSVLAVPLVLAGVATGGILASLVAVAVVMLWLQPSRDWFDGRSRPAPEPARPAPGQGAGPTPGRGPGAGPGSSSGPPPGTFGGPPPGDAGGDRPTEGSGSDLPRPWGRPVAADEGSAARPWTGYGGSATATMPRDPGPAWGPGGLEPVRGRRPGAVLLACLSTWVLSGLVGALMIGGIYEVLVDPDPLLDQVRAQQPGALEQSGLTESALVTTTVALCGVLAVWALTAAVLASFAFRGSRGARVALLVSAGVTAALGLLGGLLAPLLLPIALGAGITVVGLLRPEARAWYAARPGR</sequence>
<comment type="caution">
    <text evidence="3">The sequence shown here is derived from an EMBL/GenBank/DDBJ whole genome shotgun (WGS) entry which is preliminary data.</text>
</comment>
<reference evidence="4" key="1">
    <citation type="journal article" date="2019" name="Int. J. Syst. Evol. Microbiol.">
        <title>The Global Catalogue of Microorganisms (GCM) 10K type strain sequencing project: providing services to taxonomists for standard genome sequencing and annotation.</title>
        <authorList>
            <consortium name="The Broad Institute Genomics Platform"/>
            <consortium name="The Broad Institute Genome Sequencing Center for Infectious Disease"/>
            <person name="Wu L."/>
            <person name="Ma J."/>
        </authorList>
    </citation>
    <scope>NUCLEOTIDE SEQUENCE [LARGE SCALE GENOMIC DNA]</scope>
    <source>
        <strain evidence="4">JCM 14046</strain>
    </source>
</reference>
<feature type="compositionally biased region" description="Gly residues" evidence="1">
    <location>
        <begin position="156"/>
        <end position="172"/>
    </location>
</feature>
<proteinExistence type="predicted"/>
<evidence type="ECO:0000313" key="4">
    <source>
        <dbReference type="Proteomes" id="UP001501612"/>
    </source>
</evidence>
<dbReference type="RefSeq" id="WP_344007788.1">
    <property type="nucleotide sequence ID" value="NZ_BAAAMY010000005.1"/>
</dbReference>
<evidence type="ECO:0000256" key="2">
    <source>
        <dbReference type="SAM" id="Phobius"/>
    </source>
</evidence>
<feature type="transmembrane region" description="Helical" evidence="2">
    <location>
        <begin position="309"/>
        <end position="332"/>
    </location>
</feature>